<keyword evidence="3" id="KW-1185">Reference proteome</keyword>
<evidence type="ECO:0000313" key="2">
    <source>
        <dbReference type="EMBL" id="KAK5201799.1"/>
    </source>
</evidence>
<dbReference type="EMBL" id="JAVRRA010016485">
    <property type="protein sequence ID" value="KAK5201799.1"/>
    <property type="molecule type" value="Genomic_DNA"/>
</dbReference>
<feature type="compositionally biased region" description="Basic and acidic residues" evidence="1">
    <location>
        <begin position="237"/>
        <end position="275"/>
    </location>
</feature>
<feature type="compositionally biased region" description="Basic and acidic residues" evidence="1">
    <location>
        <begin position="178"/>
        <end position="215"/>
    </location>
</feature>
<evidence type="ECO:0000256" key="1">
    <source>
        <dbReference type="SAM" id="MobiDB-lite"/>
    </source>
</evidence>
<feature type="compositionally biased region" description="Basic and acidic residues" evidence="1">
    <location>
        <begin position="50"/>
        <end position="62"/>
    </location>
</feature>
<gene>
    <name evidence="2" type="ORF">LTR16_001400</name>
</gene>
<organism evidence="2 3">
    <name type="scientific">Cryomyces antarcticus</name>
    <dbReference type="NCBI Taxonomy" id="329879"/>
    <lineage>
        <taxon>Eukaryota</taxon>
        <taxon>Fungi</taxon>
        <taxon>Dikarya</taxon>
        <taxon>Ascomycota</taxon>
        <taxon>Pezizomycotina</taxon>
        <taxon>Dothideomycetes</taxon>
        <taxon>Dothideomycetes incertae sedis</taxon>
        <taxon>Cryomyces</taxon>
    </lineage>
</organism>
<feature type="compositionally biased region" description="Basic and acidic residues" evidence="1">
    <location>
        <begin position="429"/>
        <end position="441"/>
    </location>
</feature>
<feature type="compositionally biased region" description="Pro residues" evidence="1">
    <location>
        <begin position="133"/>
        <end position="145"/>
    </location>
</feature>
<name>A0ABR0LQB0_9PEZI</name>
<comment type="caution">
    <text evidence="2">The sequence shown here is derived from an EMBL/GenBank/DDBJ whole genome shotgun (WGS) entry which is preliminary data.</text>
</comment>
<protein>
    <submittedName>
        <fullName evidence="2">Uncharacterized protein</fullName>
    </submittedName>
</protein>
<evidence type="ECO:0000313" key="3">
    <source>
        <dbReference type="Proteomes" id="UP001357485"/>
    </source>
</evidence>
<proteinExistence type="predicted"/>
<accession>A0ABR0LQB0</accession>
<feature type="region of interest" description="Disordered" evidence="1">
    <location>
        <begin position="18"/>
        <end position="66"/>
    </location>
</feature>
<sequence>MCIIDKKTYVYPDSRQTTRTLQPHGYGFPLTPRTPRSPMVETREPRRRRSCSEEQRRPRESQQYEDDVIFLDDVSEVEVIHETPTPPPAVPVYRIGHHRYVPLTPANGTTISNYPPPLTPAAMNGSGPTPDARAPPPPPRPPPEQSPRHRSPTPPRGRGRGRDRSHHPAPIFTQATRTEYRPPPEPDQERFARLECERYEERERNRAAARSEARARSASRRRRDAATAATEETGNAQREHIHAETRPAARTAAEERDQQARRNVERARERERALEREHAQMECERVAADMRDRDEWLARQRQAERDIYHDDFRRAQERVRYHTSRVERQAPDYHRTGGARIEEPKRRGGYRWGRPPQRPVELHQIHRVHRSEDLRSAGERVLAEERARDLDARMERMRVANDQYDDSRYRYTDGYTTVRIGRSNTIGGRGREGRYYSERERDRRRRRL</sequence>
<feature type="compositionally biased region" description="Basic residues" evidence="1">
    <location>
        <begin position="157"/>
        <end position="167"/>
    </location>
</feature>
<reference evidence="2 3" key="1">
    <citation type="submission" date="2023-08" db="EMBL/GenBank/DDBJ databases">
        <title>Black Yeasts Isolated from many extreme environments.</title>
        <authorList>
            <person name="Coleine C."/>
            <person name="Stajich J.E."/>
            <person name="Selbmann L."/>
        </authorList>
    </citation>
    <scope>NUCLEOTIDE SEQUENCE [LARGE SCALE GENOMIC DNA]</scope>
    <source>
        <strain evidence="2 3">CCFEE 536</strain>
    </source>
</reference>
<feature type="region of interest" description="Disordered" evidence="1">
    <location>
        <begin position="111"/>
        <end position="275"/>
    </location>
</feature>
<dbReference type="Proteomes" id="UP001357485">
    <property type="component" value="Unassembled WGS sequence"/>
</dbReference>
<feature type="region of interest" description="Disordered" evidence="1">
    <location>
        <begin position="422"/>
        <end position="448"/>
    </location>
</feature>